<dbReference type="STRING" id="409849.ENSPMGP00000013471"/>
<evidence type="ECO:0000256" key="2">
    <source>
        <dbReference type="SAM" id="MobiDB-lite"/>
    </source>
</evidence>
<dbReference type="Ensembl" id="ENSPMGT00000014371.1">
    <property type="protein sequence ID" value="ENSPMGP00000013471.1"/>
    <property type="gene ID" value="ENSPMGG00000011073.1"/>
</dbReference>
<dbReference type="PANTHER" id="PTHR10656">
    <property type="entry name" value="CELL FATE DETERMINING PROTEIN MAB21-RELATED"/>
    <property type="match status" value="1"/>
</dbReference>
<feature type="compositionally biased region" description="Basic and acidic residues" evidence="2">
    <location>
        <begin position="24"/>
        <end position="34"/>
    </location>
</feature>
<dbReference type="GO" id="GO:0003682">
    <property type="term" value="F:chromatin binding"/>
    <property type="evidence" value="ECO:0007669"/>
    <property type="project" value="TreeGrafter"/>
</dbReference>
<dbReference type="GO" id="GO:0071360">
    <property type="term" value="P:cellular response to exogenous dsRNA"/>
    <property type="evidence" value="ECO:0007669"/>
    <property type="project" value="TreeGrafter"/>
</dbReference>
<dbReference type="GO" id="GO:0003690">
    <property type="term" value="F:double-stranded DNA binding"/>
    <property type="evidence" value="ECO:0007669"/>
    <property type="project" value="TreeGrafter"/>
</dbReference>
<feature type="domain" description="Mab-21-like HhH/H2TH-like" evidence="4">
    <location>
        <begin position="358"/>
        <end position="457"/>
    </location>
</feature>
<dbReference type="FunFam" id="1.10.1410.40:FF:000007">
    <property type="entry name" value="Cyclic GMP-AMP synthase"/>
    <property type="match status" value="1"/>
</dbReference>
<dbReference type="InterPro" id="IPR024810">
    <property type="entry name" value="MAB21L/cGLR"/>
</dbReference>
<evidence type="ECO:0000259" key="3">
    <source>
        <dbReference type="Pfam" id="PF03281"/>
    </source>
</evidence>
<feature type="compositionally biased region" description="Basic and acidic residues" evidence="2">
    <location>
        <begin position="58"/>
        <end position="70"/>
    </location>
</feature>
<evidence type="ECO:0000313" key="6">
    <source>
        <dbReference type="Proteomes" id="UP000261520"/>
    </source>
</evidence>
<evidence type="ECO:0000259" key="4">
    <source>
        <dbReference type="Pfam" id="PF20266"/>
    </source>
</evidence>
<dbReference type="Gene3D" id="1.10.1410.40">
    <property type="match status" value="1"/>
</dbReference>
<name>A0A3B4AAE2_9GOBI</name>
<dbReference type="Gene3D" id="3.30.460.90">
    <property type="match status" value="1"/>
</dbReference>
<proteinExistence type="inferred from homology"/>
<evidence type="ECO:0000256" key="1">
    <source>
        <dbReference type="ARBA" id="ARBA00008307"/>
    </source>
</evidence>
<evidence type="ECO:0000313" key="5">
    <source>
        <dbReference type="Ensembl" id="ENSPMGP00000013471.1"/>
    </source>
</evidence>
<comment type="similarity">
    <text evidence="1">Belongs to the mab-21 family.</text>
</comment>
<dbReference type="GO" id="GO:0005829">
    <property type="term" value="C:cytosol"/>
    <property type="evidence" value="ECO:0007669"/>
    <property type="project" value="TreeGrafter"/>
</dbReference>
<reference evidence="5" key="2">
    <citation type="submission" date="2025-09" db="UniProtKB">
        <authorList>
            <consortium name="Ensembl"/>
        </authorList>
    </citation>
    <scope>IDENTIFICATION</scope>
</reference>
<organism evidence="5 6">
    <name type="scientific">Periophthalmus magnuspinnatus</name>
    <dbReference type="NCBI Taxonomy" id="409849"/>
    <lineage>
        <taxon>Eukaryota</taxon>
        <taxon>Metazoa</taxon>
        <taxon>Chordata</taxon>
        <taxon>Craniata</taxon>
        <taxon>Vertebrata</taxon>
        <taxon>Euteleostomi</taxon>
        <taxon>Actinopterygii</taxon>
        <taxon>Neopterygii</taxon>
        <taxon>Teleostei</taxon>
        <taxon>Neoteleostei</taxon>
        <taxon>Acanthomorphata</taxon>
        <taxon>Gobiaria</taxon>
        <taxon>Gobiiformes</taxon>
        <taxon>Gobioidei</taxon>
        <taxon>Gobiidae</taxon>
        <taxon>Oxudercinae</taxon>
        <taxon>Periophthalmus</taxon>
    </lineage>
</organism>
<dbReference type="GO" id="GO:0061501">
    <property type="term" value="F:2',3'-cyclic GMP-AMP synthase activity"/>
    <property type="evidence" value="ECO:0007669"/>
    <property type="project" value="TreeGrafter"/>
</dbReference>
<protein>
    <submittedName>
        <fullName evidence="5">Uncharacterized protein</fullName>
    </submittedName>
</protein>
<accession>A0A3B4AAE2</accession>
<dbReference type="GO" id="GO:0002230">
    <property type="term" value="P:positive regulation of defense response to virus by host"/>
    <property type="evidence" value="ECO:0007669"/>
    <property type="project" value="TreeGrafter"/>
</dbReference>
<keyword evidence="6" id="KW-1185">Reference proteome</keyword>
<sequence>MSGRRKPRTTKSPEAKRSTGTRTNTEEKQTKTFEEQAANFNPPASGARPKKCGAPAKVKLDEEIKKDPKKTTASGARPKKCGAPAKVKLDEEIKKEIPRTTTATTAQTKPNLRTTLNATLENLKIRMKEKSKASEVINKVEKVILKHLRSETIWFRQVEEPLHTGSYYENLKISNPDEFDIMFPIPVQRIDIQPFTEDGAFYVVSLKRGYNPLKRFQEDGKPLPASEILQDFRQEVIESIKDFPGVSIDRKKRGCPAVTLNIKVESRDISLDIVLCLVVQSSWPDFTSDGLKIEAWLGRKIKKDYKFKPYYLVSKYEGNGNDERDDCWRISFSHVEKEILKNHGSVKTCCEKDGTHCCRKNCLKLLKHLLSLLKEQDKSFAKFCSYHVKTTFLHACCSRTNDSQWAAADLTQCFEQLLIDFEKHLESRQLNNFFIPAQNLLSGCSQKSCKSLALRIKKEREEGFPIFKC</sequence>
<dbReference type="GO" id="GO:0032481">
    <property type="term" value="P:positive regulation of type I interferon production"/>
    <property type="evidence" value="ECO:0007669"/>
    <property type="project" value="TreeGrafter"/>
</dbReference>
<dbReference type="InterPro" id="IPR046906">
    <property type="entry name" value="Mab-21_HhH/H2TH-like"/>
</dbReference>
<dbReference type="GO" id="GO:0002218">
    <property type="term" value="P:activation of innate immune response"/>
    <property type="evidence" value="ECO:0007669"/>
    <property type="project" value="TreeGrafter"/>
</dbReference>
<dbReference type="Pfam" id="PF20266">
    <property type="entry name" value="Mab-21_C"/>
    <property type="match status" value="1"/>
</dbReference>
<dbReference type="Proteomes" id="UP000261520">
    <property type="component" value="Unplaced"/>
</dbReference>
<dbReference type="GO" id="GO:2000042">
    <property type="term" value="P:negative regulation of double-strand break repair via homologous recombination"/>
    <property type="evidence" value="ECO:0007669"/>
    <property type="project" value="TreeGrafter"/>
</dbReference>
<dbReference type="AlphaFoldDB" id="A0A3B4AAE2"/>
<feature type="domain" description="Mab-21-like nucleotidyltransferase" evidence="3">
    <location>
        <begin position="167"/>
        <end position="342"/>
    </location>
</feature>
<dbReference type="InterPro" id="IPR046903">
    <property type="entry name" value="Mab-21-like_nuc_Trfase"/>
</dbReference>
<feature type="region of interest" description="Disordered" evidence="2">
    <location>
        <begin position="1"/>
        <end position="84"/>
    </location>
</feature>
<dbReference type="GO" id="GO:0038001">
    <property type="term" value="P:paracrine signaling"/>
    <property type="evidence" value="ECO:0007669"/>
    <property type="project" value="TreeGrafter"/>
</dbReference>
<dbReference type="GO" id="GO:0005634">
    <property type="term" value="C:nucleus"/>
    <property type="evidence" value="ECO:0007669"/>
    <property type="project" value="TreeGrafter"/>
</dbReference>
<dbReference type="GO" id="GO:0006974">
    <property type="term" value="P:DNA damage response"/>
    <property type="evidence" value="ECO:0007669"/>
    <property type="project" value="TreeGrafter"/>
</dbReference>
<dbReference type="GO" id="GO:0035861">
    <property type="term" value="C:site of double-strand break"/>
    <property type="evidence" value="ECO:0007669"/>
    <property type="project" value="TreeGrafter"/>
</dbReference>
<reference evidence="5" key="1">
    <citation type="submission" date="2025-08" db="UniProtKB">
        <authorList>
            <consortium name="Ensembl"/>
        </authorList>
    </citation>
    <scope>IDENTIFICATION</scope>
</reference>
<dbReference type="PANTHER" id="PTHR10656:SF35">
    <property type="entry name" value="CYCLIC GMP-AMP SYNTHASE"/>
    <property type="match status" value="1"/>
</dbReference>
<dbReference type="Pfam" id="PF03281">
    <property type="entry name" value="Mab-21"/>
    <property type="match status" value="1"/>
</dbReference>
<dbReference type="SMART" id="SM01265">
    <property type="entry name" value="Mab-21"/>
    <property type="match status" value="1"/>
</dbReference>